<dbReference type="Proteomes" id="UP000467252">
    <property type="component" value="Chromosome"/>
</dbReference>
<dbReference type="CDD" id="cd13399">
    <property type="entry name" value="Slt35-like"/>
    <property type="match status" value="1"/>
</dbReference>
<evidence type="ECO:0000256" key="1">
    <source>
        <dbReference type="SAM" id="MobiDB-lite"/>
    </source>
</evidence>
<dbReference type="InterPro" id="IPR043426">
    <property type="entry name" value="MltB-like"/>
</dbReference>
<name>A0A7I7UH93_MYCPV</name>
<dbReference type="Gene3D" id="1.10.530.10">
    <property type="match status" value="1"/>
</dbReference>
<dbReference type="InterPro" id="IPR023346">
    <property type="entry name" value="Lysozyme-like_dom_sf"/>
</dbReference>
<dbReference type="GO" id="GO:0008933">
    <property type="term" value="F:peptidoglycan lytic transglycosylase activity"/>
    <property type="evidence" value="ECO:0007669"/>
    <property type="project" value="TreeGrafter"/>
</dbReference>
<feature type="compositionally biased region" description="Low complexity" evidence="1">
    <location>
        <begin position="327"/>
        <end position="370"/>
    </location>
</feature>
<organism evidence="3 4">
    <name type="scientific">Mycolicibacterium pulveris</name>
    <name type="common">Mycobacterium pulveris</name>
    <dbReference type="NCBI Taxonomy" id="36813"/>
    <lineage>
        <taxon>Bacteria</taxon>
        <taxon>Bacillati</taxon>
        <taxon>Actinomycetota</taxon>
        <taxon>Actinomycetes</taxon>
        <taxon>Mycobacteriales</taxon>
        <taxon>Mycobacteriaceae</taxon>
        <taxon>Mycolicibacterium</taxon>
    </lineage>
</organism>
<keyword evidence="4" id="KW-1185">Reference proteome</keyword>
<dbReference type="Pfam" id="PF13406">
    <property type="entry name" value="SLT_2"/>
    <property type="match status" value="1"/>
</dbReference>
<dbReference type="InterPro" id="IPR031304">
    <property type="entry name" value="SLT_2"/>
</dbReference>
<dbReference type="SUPFAM" id="SSF53955">
    <property type="entry name" value="Lysozyme-like"/>
    <property type="match status" value="1"/>
</dbReference>
<gene>
    <name evidence="3" type="ORF">MPUL_20360</name>
</gene>
<sequence length="388" mass="39591">MLTGGNARARTVMARVRRRLSQAARTPAAAGVDVIARMVLTSAVATAPSLIVAINDNPGVQPLAAVAPQPTITDGSLAAVPSAGSPVGVSHVVGPPPPAAVSAPGVVHIPPLALKAYQNADGVMARAMPGCGVSWNLLAGIGQIESRHAFGGKTDDRGTAVDPIFGPTLDGSLPGNEIIVAGRSNGRTVYARAMGPMQFLPSTWTLFASDGDGDGNADPQNLFDSTLAAANYLCSGGLNLRDRSQLISAVMRYNNSMAYTLNVLGWAEGYATGTPPVNLPPITGPKRSYGGTNSVTRAVDNRSAAPQIAVEETADEPATYRAPRRLSGTSNSRSDSSFTESSESRPTSSPGGVRSGTSRSATSSDAGSSSTPRVKIGNGRTGGARDTG</sequence>
<dbReference type="EMBL" id="AP022599">
    <property type="protein sequence ID" value="BBY80878.1"/>
    <property type="molecule type" value="Genomic_DNA"/>
</dbReference>
<reference evidence="3 4" key="1">
    <citation type="journal article" date="2019" name="Emerg. Microbes Infect.">
        <title>Comprehensive subspecies identification of 175 nontuberculous mycobacteria species based on 7547 genomic profiles.</title>
        <authorList>
            <person name="Matsumoto Y."/>
            <person name="Kinjo T."/>
            <person name="Motooka D."/>
            <person name="Nabeya D."/>
            <person name="Jung N."/>
            <person name="Uechi K."/>
            <person name="Horii T."/>
            <person name="Iida T."/>
            <person name="Fujita J."/>
            <person name="Nakamura S."/>
        </authorList>
    </citation>
    <scope>NUCLEOTIDE SEQUENCE [LARGE SCALE GENOMIC DNA]</scope>
    <source>
        <strain evidence="3 4">JCM 6370</strain>
    </source>
</reference>
<feature type="region of interest" description="Disordered" evidence="1">
    <location>
        <begin position="281"/>
        <end position="388"/>
    </location>
</feature>
<dbReference type="PANTHER" id="PTHR30163:SF8">
    <property type="entry name" value="LYTIC MUREIN TRANSGLYCOSYLASE"/>
    <property type="match status" value="1"/>
</dbReference>
<evidence type="ECO:0000313" key="3">
    <source>
        <dbReference type="EMBL" id="BBY80878.1"/>
    </source>
</evidence>
<evidence type="ECO:0000259" key="2">
    <source>
        <dbReference type="Pfam" id="PF13406"/>
    </source>
</evidence>
<proteinExistence type="predicted"/>
<accession>A0A7I7UH93</accession>
<protein>
    <recommendedName>
        <fullName evidence="2">Transglycosylase SLT domain-containing protein</fullName>
    </recommendedName>
</protein>
<dbReference type="AlphaFoldDB" id="A0A7I7UH93"/>
<dbReference type="GO" id="GO:0009253">
    <property type="term" value="P:peptidoglycan catabolic process"/>
    <property type="evidence" value="ECO:0007669"/>
    <property type="project" value="TreeGrafter"/>
</dbReference>
<evidence type="ECO:0000313" key="4">
    <source>
        <dbReference type="Proteomes" id="UP000467252"/>
    </source>
</evidence>
<feature type="domain" description="Transglycosylase SLT" evidence="2">
    <location>
        <begin position="189"/>
        <end position="237"/>
    </location>
</feature>
<dbReference type="PANTHER" id="PTHR30163">
    <property type="entry name" value="MEMBRANE-BOUND LYTIC MUREIN TRANSGLYCOSYLASE B"/>
    <property type="match status" value="1"/>
</dbReference>